<sequence>MADLVPFLMFQKGEAAEAMSFYVSLFPGDAVLTDQRYGAEGPGPEGTVVMAEFTVAGQRVRCSDSWVTHEFDFTPSVSLFVTCDSKEQLARVYDLLLEDREALMPLDDYGFGPFGWVNDRYGVSWQLSAPAAT</sequence>
<dbReference type="InterPro" id="IPR029068">
    <property type="entry name" value="Glyas_Bleomycin-R_OHBP_Dase"/>
</dbReference>
<dbReference type="Gene3D" id="3.30.720.100">
    <property type="match status" value="1"/>
</dbReference>
<proteinExistence type="predicted"/>
<dbReference type="RefSeq" id="WP_112285208.1">
    <property type="nucleotide sequence ID" value="NZ_MASW01000007.1"/>
</dbReference>
<dbReference type="Pfam" id="PF06983">
    <property type="entry name" value="3-dmu-9_3-mt"/>
    <property type="match status" value="1"/>
</dbReference>
<dbReference type="EMBL" id="MASW01000007">
    <property type="protein sequence ID" value="PXY19278.1"/>
    <property type="molecule type" value="Genomic_DNA"/>
</dbReference>
<dbReference type="PANTHER" id="PTHR33990:SF4">
    <property type="entry name" value="PHNB-LIKE DOMAIN-CONTAINING PROTEIN"/>
    <property type="match status" value="1"/>
</dbReference>
<accession>A0A2V4AHB0</accession>
<dbReference type="InterPro" id="IPR009725">
    <property type="entry name" value="3_dmu_93_MTrfase"/>
</dbReference>
<reference evidence="1 2" key="1">
    <citation type="submission" date="2016-07" db="EMBL/GenBank/DDBJ databases">
        <title>Draft genome sequence of Prauserella muralis DSM 45305, isolated from a mould-covered wall in an indoor environment.</title>
        <authorList>
            <person name="Ruckert C."/>
            <person name="Albersmeier A."/>
            <person name="Jiang C.-L."/>
            <person name="Jiang Y."/>
            <person name="Kalinowski J."/>
            <person name="Schneider O."/>
            <person name="Winkler A."/>
            <person name="Zotchev S.B."/>
        </authorList>
    </citation>
    <scope>NUCLEOTIDE SEQUENCE [LARGE SCALE GENOMIC DNA]</scope>
    <source>
        <strain evidence="1 2">DSM 45305</strain>
    </source>
</reference>
<gene>
    <name evidence="1" type="ORF">BAY60_31365</name>
</gene>
<dbReference type="Gene3D" id="3.30.720.110">
    <property type="match status" value="1"/>
</dbReference>
<comment type="caution">
    <text evidence="1">The sequence shown here is derived from an EMBL/GenBank/DDBJ whole genome shotgun (WGS) entry which is preliminary data.</text>
</comment>
<dbReference type="InterPro" id="IPR028973">
    <property type="entry name" value="PhnB-like"/>
</dbReference>
<dbReference type="CDD" id="cd06588">
    <property type="entry name" value="PhnB_like"/>
    <property type="match status" value="1"/>
</dbReference>
<keyword evidence="2" id="KW-1185">Reference proteome</keyword>
<evidence type="ECO:0000313" key="2">
    <source>
        <dbReference type="Proteomes" id="UP000249915"/>
    </source>
</evidence>
<dbReference type="PANTHER" id="PTHR33990">
    <property type="entry name" value="PROTEIN YJDN-RELATED"/>
    <property type="match status" value="1"/>
</dbReference>
<evidence type="ECO:0000313" key="1">
    <source>
        <dbReference type="EMBL" id="PXY19278.1"/>
    </source>
</evidence>
<dbReference type="OrthoDB" id="9806473at2"/>
<dbReference type="Proteomes" id="UP000249915">
    <property type="component" value="Unassembled WGS sequence"/>
</dbReference>
<protein>
    <submittedName>
        <fullName evidence="1">Uncharacterized protein</fullName>
    </submittedName>
</protein>
<organism evidence="1 2">
    <name type="scientific">Prauserella muralis</name>
    <dbReference type="NCBI Taxonomy" id="588067"/>
    <lineage>
        <taxon>Bacteria</taxon>
        <taxon>Bacillati</taxon>
        <taxon>Actinomycetota</taxon>
        <taxon>Actinomycetes</taxon>
        <taxon>Pseudonocardiales</taxon>
        <taxon>Pseudonocardiaceae</taxon>
        <taxon>Prauserella</taxon>
    </lineage>
</organism>
<dbReference type="AlphaFoldDB" id="A0A2V4AHB0"/>
<dbReference type="SUPFAM" id="SSF54593">
    <property type="entry name" value="Glyoxalase/Bleomycin resistance protein/Dihydroxybiphenyl dioxygenase"/>
    <property type="match status" value="1"/>
</dbReference>
<dbReference type="PIRSF" id="PIRSF021700">
    <property type="entry name" value="3_dmu_93_MTrfase"/>
    <property type="match status" value="1"/>
</dbReference>
<name>A0A2V4AHB0_9PSEU</name>